<reference evidence="5" key="1">
    <citation type="journal article" date="2016" name="Genome Announc.">
        <title>Draft genome sequence of Aspergillus niger strain An76.</title>
        <authorList>
            <person name="Gong W."/>
            <person name="Cheng Z."/>
            <person name="Zhang H."/>
            <person name="Liu L."/>
            <person name="Gao P."/>
            <person name="Wang L."/>
        </authorList>
    </citation>
    <scope>NUCLEOTIDE SEQUENCE [LARGE SCALE GENOMIC DNA]</scope>
    <source>
        <strain evidence="5">An76</strain>
    </source>
</reference>
<dbReference type="InterPro" id="IPR058525">
    <property type="entry name" value="DUF8212"/>
</dbReference>
<sequence>MRLINARTYQLEEYLDSDIPEYAILSHTWGKNEIFFQDLQALSTGSRYWDRVVGKEGFLKIKYTCQQAIRDGLDYAWVDTCCINKSSSAEISEATNSMFQWYMRSSKCYVYLSDIPSDYGEIPLNEQAGSSVEPARRRRPSKYDAMINGPFARCRWLTRGWTLQELIAPTDLTFYGSGWNFLGTKASMTALLSTITGIDQRVLRDSTDTKESLRTVCVAQKMSWAAKRRTSKIEDEAYCLLGLFDVHMPILYGEGKAAFIRLQEEIIKSSDDHTIFAWNYCDIEQESQYTVLAPSSSCFLKNVVQWSRPRNSGPYTMTNRGLHIPLPIIYQIGPKDSCLALLDCHYEDDVTGALALPLTPRSDNTFDIDYDISRGRVVRVDLGLETKARTRDLYIRSQSNVPDRGPQLTCQFNIDQDDHRTASLRITEYYPSRIWDAENHRLRLTSNDSTSLETWAAVRLKDSSERAIEVVFHVSPQRRPESTATFDVHGWIYMQTMRPEMTLSHVVDQVIRGCASASAYEYGNHGSYTLALGRRHSMVATNTIVSGNGSETLMNVTVADLYSPCTLRRVFGSSPKPPKNAETLSKEKDLRTSVSTD</sequence>
<evidence type="ECO:0000256" key="1">
    <source>
        <dbReference type="SAM" id="MobiDB-lite"/>
    </source>
</evidence>
<comment type="caution">
    <text evidence="4">The sequence shown here is derived from an EMBL/GenBank/DDBJ whole genome shotgun (WGS) entry which is preliminary data.</text>
</comment>
<name>A0A100IK04_ASPNG</name>
<dbReference type="PANTHER" id="PTHR10622">
    <property type="entry name" value="HET DOMAIN-CONTAINING PROTEIN"/>
    <property type="match status" value="1"/>
</dbReference>
<proteinExistence type="predicted"/>
<dbReference type="VEuPathDB" id="FungiDB:ASPNIDRAFT2_1115965"/>
<evidence type="ECO:0000313" key="5">
    <source>
        <dbReference type="Proteomes" id="UP000068243"/>
    </source>
</evidence>
<feature type="domain" description="DUF8212" evidence="3">
    <location>
        <begin position="258"/>
        <end position="286"/>
    </location>
</feature>
<dbReference type="OrthoDB" id="674604at2759"/>
<evidence type="ECO:0000313" key="4">
    <source>
        <dbReference type="EMBL" id="GAQ42659.1"/>
    </source>
</evidence>
<organism evidence="4 5">
    <name type="scientific">Aspergillus niger</name>
    <dbReference type="NCBI Taxonomy" id="5061"/>
    <lineage>
        <taxon>Eukaryota</taxon>
        <taxon>Fungi</taxon>
        <taxon>Dikarya</taxon>
        <taxon>Ascomycota</taxon>
        <taxon>Pezizomycotina</taxon>
        <taxon>Eurotiomycetes</taxon>
        <taxon>Eurotiomycetidae</taxon>
        <taxon>Eurotiales</taxon>
        <taxon>Aspergillaceae</taxon>
        <taxon>Aspergillus</taxon>
        <taxon>Aspergillus subgen. Circumdati</taxon>
    </lineage>
</organism>
<dbReference type="VEuPathDB" id="FungiDB:M747DRAFT_1474"/>
<dbReference type="InterPro" id="IPR010730">
    <property type="entry name" value="HET"/>
</dbReference>
<dbReference type="EMBL" id="BCMY01000008">
    <property type="protein sequence ID" value="GAQ42659.1"/>
    <property type="molecule type" value="Genomic_DNA"/>
</dbReference>
<dbReference type="PANTHER" id="PTHR10622:SF10">
    <property type="entry name" value="HET DOMAIN-CONTAINING PROTEIN"/>
    <property type="match status" value="1"/>
</dbReference>
<evidence type="ECO:0000259" key="3">
    <source>
        <dbReference type="Pfam" id="PF26640"/>
    </source>
</evidence>
<dbReference type="VEuPathDB" id="FungiDB:ATCC64974_4710"/>
<dbReference type="AlphaFoldDB" id="A0A100IK04"/>
<accession>A0A100IK04</accession>
<dbReference type="Proteomes" id="UP000068243">
    <property type="component" value="Unassembled WGS sequence"/>
</dbReference>
<dbReference type="VEuPathDB" id="FungiDB:An14g05830"/>
<dbReference type="Pfam" id="PF06985">
    <property type="entry name" value="HET"/>
    <property type="match status" value="1"/>
</dbReference>
<evidence type="ECO:0000259" key="2">
    <source>
        <dbReference type="Pfam" id="PF06985"/>
    </source>
</evidence>
<feature type="region of interest" description="Disordered" evidence="1">
    <location>
        <begin position="572"/>
        <end position="597"/>
    </location>
</feature>
<dbReference type="Pfam" id="PF26640">
    <property type="entry name" value="DUF8212"/>
    <property type="match status" value="1"/>
</dbReference>
<protein>
    <submittedName>
        <fullName evidence="4">Uncharacterized protein</fullName>
    </submittedName>
</protein>
<dbReference type="OMA" id="NRGLHIP"/>
<feature type="domain" description="Heterokaryon incompatibility" evidence="2">
    <location>
        <begin position="22"/>
        <end position="165"/>
    </location>
</feature>
<gene>
    <name evidence="4" type="ORF">ABL_05320</name>
</gene>